<sequence length="595" mass="66901">MEKSFPSKPNASFMLALKGPREGRAVEVDFSDPTETLYDKAVAAFVFVMRTFCTWAVPHLQPVLDFLVHYVFEPVGARLTGSFYPAKAILHFGQKPVSFISVTDPEFGVPDLDGQKLYDTRQFPFHSAFADAHGFHEWIAHFLILAAKVAYEREELIKDVLKHEFKGFKWVGSFYTEPKEAKALSTEDKAMCIHKAAHERRRVGLNLPDLRLPAMDKKQKLANKVTATLIPSTCAFMMTNEQSVVLFFRGTEVHKLAQWWSDCDLELAVRTNARGRVHQGFWEALFYQAPAKDGKKAFPSVFNRICTALQKETAGNNKRIFVTGHSLGGGLSAMFAHTLAHPETPNLPAGVGFANSMKLAGRVGAVYTWAAPTSGDAAFCDFLVNAYDDKLFRMVHSSDIIPKIPFGQGYRHHAREYYITYSGDIHHDPASIEAWRVCESDQFDFFYWCKLAANWGTWGPWGAPNGSFFYPDFWVFFVRCVIHSVLRVAAWLGGFLVPGHVVPGIMDHFPCDYERKIRRVALDLGVLLKTPPAERSKLRTHVLSRTEQHDACASDNPAAITNGRATEETNGAEKPWAVHDPEKLLYETKAGFPWA</sequence>
<dbReference type="InterPro" id="IPR044819">
    <property type="entry name" value="OBL-like"/>
</dbReference>
<gene>
    <name evidence="2" type="ORF">WJX72_006340</name>
</gene>
<protein>
    <recommendedName>
        <fullName evidence="1">Fungal lipase-type domain-containing protein</fullName>
    </recommendedName>
</protein>
<keyword evidence="3" id="KW-1185">Reference proteome</keyword>
<dbReference type="GO" id="GO:0004806">
    <property type="term" value="F:triacylglycerol lipase activity"/>
    <property type="evidence" value="ECO:0007669"/>
    <property type="project" value="InterPro"/>
</dbReference>
<dbReference type="CDD" id="cd00519">
    <property type="entry name" value="Lipase_3"/>
    <property type="match status" value="1"/>
</dbReference>
<feature type="domain" description="Fungal lipase-type" evidence="1">
    <location>
        <begin position="245"/>
        <end position="406"/>
    </location>
</feature>
<evidence type="ECO:0000259" key="1">
    <source>
        <dbReference type="Pfam" id="PF01764"/>
    </source>
</evidence>
<dbReference type="Proteomes" id="UP001489004">
    <property type="component" value="Unassembled WGS sequence"/>
</dbReference>
<dbReference type="PANTHER" id="PTHR46086:SF3">
    <property type="entry name" value="TRIACYLGLYCEROL LIPASE OBL1"/>
    <property type="match status" value="1"/>
</dbReference>
<dbReference type="InterPro" id="IPR029058">
    <property type="entry name" value="AB_hydrolase_fold"/>
</dbReference>
<name>A0AAW1QBZ5_9CHLO</name>
<dbReference type="Gene3D" id="3.40.50.1820">
    <property type="entry name" value="alpha/beta hydrolase"/>
    <property type="match status" value="1"/>
</dbReference>
<dbReference type="Pfam" id="PF01764">
    <property type="entry name" value="Lipase_3"/>
    <property type="match status" value="1"/>
</dbReference>
<dbReference type="PANTHER" id="PTHR46086">
    <property type="entry name" value="ALPHA/BETA-HYDROLASES SUPERFAMILY PROTEIN"/>
    <property type="match status" value="1"/>
</dbReference>
<dbReference type="AlphaFoldDB" id="A0AAW1QBZ5"/>
<dbReference type="GO" id="GO:0006629">
    <property type="term" value="P:lipid metabolic process"/>
    <property type="evidence" value="ECO:0007669"/>
    <property type="project" value="InterPro"/>
</dbReference>
<organism evidence="2 3">
    <name type="scientific">[Myrmecia] bisecta</name>
    <dbReference type="NCBI Taxonomy" id="41462"/>
    <lineage>
        <taxon>Eukaryota</taxon>
        <taxon>Viridiplantae</taxon>
        <taxon>Chlorophyta</taxon>
        <taxon>core chlorophytes</taxon>
        <taxon>Trebouxiophyceae</taxon>
        <taxon>Trebouxiales</taxon>
        <taxon>Trebouxiaceae</taxon>
        <taxon>Myrmecia</taxon>
    </lineage>
</organism>
<reference evidence="2 3" key="1">
    <citation type="journal article" date="2024" name="Nat. Commun.">
        <title>Phylogenomics reveals the evolutionary origins of lichenization in chlorophyte algae.</title>
        <authorList>
            <person name="Puginier C."/>
            <person name="Libourel C."/>
            <person name="Otte J."/>
            <person name="Skaloud P."/>
            <person name="Haon M."/>
            <person name="Grisel S."/>
            <person name="Petersen M."/>
            <person name="Berrin J.G."/>
            <person name="Delaux P.M."/>
            <person name="Dal Grande F."/>
            <person name="Keller J."/>
        </authorList>
    </citation>
    <scope>NUCLEOTIDE SEQUENCE [LARGE SCALE GENOMIC DNA]</scope>
    <source>
        <strain evidence="2 3">SAG 2043</strain>
    </source>
</reference>
<comment type="caution">
    <text evidence="2">The sequence shown here is derived from an EMBL/GenBank/DDBJ whole genome shotgun (WGS) entry which is preliminary data.</text>
</comment>
<dbReference type="EMBL" id="JALJOR010000004">
    <property type="protein sequence ID" value="KAK9818054.1"/>
    <property type="molecule type" value="Genomic_DNA"/>
</dbReference>
<evidence type="ECO:0000313" key="3">
    <source>
        <dbReference type="Proteomes" id="UP001489004"/>
    </source>
</evidence>
<proteinExistence type="predicted"/>
<dbReference type="SUPFAM" id="SSF53474">
    <property type="entry name" value="alpha/beta-Hydrolases"/>
    <property type="match status" value="1"/>
</dbReference>
<accession>A0AAW1QBZ5</accession>
<evidence type="ECO:0000313" key="2">
    <source>
        <dbReference type="EMBL" id="KAK9818054.1"/>
    </source>
</evidence>
<dbReference type="InterPro" id="IPR002921">
    <property type="entry name" value="Fungal_lipase-type"/>
</dbReference>